<sequence>MKHKITKKFLVFCMFQSKAKGVIHRTILINTIHFKLVPKTLRNPLSGSIKKKLPTKQPFKSLWKAVKALPSIQEKVPCLSVNY</sequence>
<protein>
    <submittedName>
        <fullName evidence="1">Uncharacterized protein</fullName>
    </submittedName>
</protein>
<reference evidence="1 2" key="1">
    <citation type="submission" date="2018-09" db="EMBL/GenBank/DDBJ databases">
        <title>Bacillus saliacetes sp. nov., isolated from Thai shrimp paste (Ka-pi).</title>
        <authorList>
            <person name="Daroonpunt R."/>
            <person name="Tanasupawat S."/>
            <person name="Yiamsombut S."/>
        </authorList>
    </citation>
    <scope>NUCLEOTIDE SEQUENCE [LARGE SCALE GENOMIC DNA]</scope>
    <source>
        <strain evidence="1 2">SKP7-4</strain>
    </source>
</reference>
<accession>A0A3A1QVP4</accession>
<proteinExistence type="predicted"/>
<evidence type="ECO:0000313" key="2">
    <source>
        <dbReference type="Proteomes" id="UP000265801"/>
    </source>
</evidence>
<dbReference type="AlphaFoldDB" id="A0A3A1QVP4"/>
<keyword evidence="2" id="KW-1185">Reference proteome</keyword>
<dbReference type="EMBL" id="QXIR01000025">
    <property type="protein sequence ID" value="RIW30701.1"/>
    <property type="molecule type" value="Genomic_DNA"/>
</dbReference>
<organism evidence="1 2">
    <name type="scientific">Bacillus salacetis</name>
    <dbReference type="NCBI Taxonomy" id="2315464"/>
    <lineage>
        <taxon>Bacteria</taxon>
        <taxon>Bacillati</taxon>
        <taxon>Bacillota</taxon>
        <taxon>Bacilli</taxon>
        <taxon>Bacillales</taxon>
        <taxon>Bacillaceae</taxon>
        <taxon>Bacillus</taxon>
    </lineage>
</organism>
<comment type="caution">
    <text evidence="1">The sequence shown here is derived from an EMBL/GenBank/DDBJ whole genome shotgun (WGS) entry which is preliminary data.</text>
</comment>
<gene>
    <name evidence="1" type="ORF">D3H55_16340</name>
</gene>
<name>A0A3A1QVP4_9BACI</name>
<evidence type="ECO:0000313" key="1">
    <source>
        <dbReference type="EMBL" id="RIW30701.1"/>
    </source>
</evidence>
<dbReference type="Proteomes" id="UP000265801">
    <property type="component" value="Unassembled WGS sequence"/>
</dbReference>